<sequence length="2570" mass="290577">MNFSFGYGGSTEDSHRFEQPDISLFGSNSSVTALTYATHTNQNVTSSTYFLTPPSTVTYLPTHTPTAFNITSANTSTSTSTLPNSLKSTNSTTSTITPTSTNAPTSTPTTTLTKIITSTPSPTQAPSSTNDDYGNNMLSVHPAAEKTNIEGVMETSYDVDVFSISSKLDCDIVISLSNTENISKAIMDYRGYIIEPQSTFNTYEGDGIKTFIKFHTLKDMKYYLKLTNCSDDVKNYSFNYEYLIDDYSDAFADANAISLGETITGNIINDDDVDTFRFKAANDGVYSLNYTKTECSLSIFDENNNIQNISNDCVQLKNNQVYYIKVGKSSIYQNCYYYNFKISGTISDDYSNTMDNAAEITLENTISGSIDYGTDNDYFSFTPSENGLYFVNGVIKNSYINDIIDRFDHYGIKIFDTDGNKIETTYYNQCLAYTLNKGVKYYILFSTDESRNIYKYSFKIMHKLPDDNDNTINTANGIFLNKPINGVINPSSDIDYYIFRVTKDGTYSISFNSKYDLESEINGFPNPRFIDAVRVYDENGGVLGNGNYYDEWKAYFYFEKDKNYYISISNIRYYPIFNYSLNIEGSITDDFGNTKESSSEIQAGNNVNGKCDYYNDVDYFYFKPTITGTYCLEDYSQIDENNRQNNTWQLYDAYGNPVSTLLNNGILTFSITKDNIYYISLNRNSYNSTPEYSFTLKGPVEDDIGNTINYAKELHINDSVTVVSNYYGDKDYLSLSPLEDGLYYLDMTSSKNIEDYKNYIYIADSNNNLINPSFIDSKMYFSLSKNNKYYICIDGSIYAKSYPDSLSFVYRGPLPDDFGNSKDSSYSVQLNKIVEGFSDSQDDKDYFSFSPTKDGVYRIDYTFLSEYSSDLQYSNLFTTISTNGKSIQASYNNKSAYIDLKKDTTYYLVTNFYNNPYLFKYSFTINLCTDDYGNLSQSASDIKLDLDIKGKLDHYFDCDYFKFTPSVSGAYRLSDIRATYTDDGSYYPAFDSLVGITGTESHLVEAKNPIESEIWFYLYKGNTYYIYLKGPGCLLDYSFKLKGPTPDDFGNTISYSKTIVPGEKVEGKIEFNSDIDFFTFTTPTKGLYCISISNYVNFNISNSNNEFIRPCPINLDSNDHYYYLPANETFYFYVGSDTNWFTDYTLIVKEPVYDDYDNTSSEGTVIKTNTPTKGKINYPGDIDMLQVIPQFTGNIYLKFDAPSNLAMKILDYSDRTMEYETIGNNTYRVDLKDLNNINIKVESYDVLLKGNYTITASENLESLLTSVTSAVYSGSPVIVTSPAEWPKGEVPTKDDFGNNVLDACPIFEKSSISGNLDHYNDIDIFSFIPAVETYTVVEISTDTYEMAPSVLDYRGKPISFEETKDSFASNEFKIYLKFYTSKNMKYFIKLNYYLNNAASYTIKYAQLIDDYADTYDSPSVITCGQKINGNFIDDNDIDVFKFTPKVDGIYKIDYPQYKCAINVVDENLNYQYHTNNYVSLKSGKPCYIAVQKHVDNKASFFYNFEVSVPIKDDFGDSSETAKRIDLDTAVNGSIDHSTDYDYFSFTAPLSGIYQIYNYTTSYNPSPFFDYNLEKCIKVYDSNKNPIEFTFKYAREACLNLEKGKTYFIVLSTVTSTDLIYKYSFTIKSPVVDDIGNSSEYSKEIQLNTLNTGKIGNRFDVDYFKFTPVSDGIYCVEIAPTFDSNMYNKPKISDIIDIHDNGYYICDNDNSKAYIYFKKGTANFISVSGGTGCSNYDYSLIVKGPVADDYGNTIDTSAQIQVGKEIEGKANYYHDSDYFSFTPDKDGVYNFKPNLLNGFTNIWSISNSNGNIISSNTFYPNSFSLKKGELYYIEIIKDIYDSSLNYSFFIEGPFEDDFGDSIESSKECQLNTPITIVPNYLGDNDYISFTASEDGLYQISISSDKNANNLCNLLSLYDSNGIEIYPSRLDSKLYITLKESTYFIRILGNNYFDKYSLIISCPVNDNCGNTKESAQQVQLSADVEELSNSRDDIDFFSFICPNTGMYKLDFKTSGIFNQSIRLPLVFGIFDALGNKVAVSFLESSAFFQLDKDKAYYLSISNNNTTNFYAFDYSFVITGPIYDDHGNTKELSSEMLLNNKVSAEINYPTDLDYFKFTPSISGTYYLDYLPIDKLYTASNLGITDSIGNSIYPQVEYSNGSKVSFTLSKDNTYYIYLSSGSSSDLASYSFILKGPIADDFGNTPSYSGSMGSKNNISGKFDYIRDTDYFSFAVSCNGLYHVSKSENVVISVFDSTNKKINEHPDFISNFENCYYLKSYETYYICTSNSYTSLGTYNIKIDGPLPEDYANTTLGTPPLKVNTPLNSSLNFPGDIDRFKFFSKATDTIYIKFDAPTYFYFQIYNNNSLLEYTYIKDNVYSVNLNESFFTIDVSSYDSALTGDYTISVSDKLENLINATCKVSGYISPEYITSPESPSRAGFTVSLTGTSLSAVTDENGYFDIKDVPMNSTSECEMSISKAGYLKRDIKGVIVDKDIAISQIKSPILMWSGDISSPNDDKINMSDVISLSKVFNSVKGDGVYYESADLNGDSVINIMDVVIMAKHFNQTSSDYPKN</sequence>
<dbReference type="RefSeq" id="WP_050753025.1">
    <property type="nucleotide sequence ID" value="NZ_JQKC01000024.1"/>
</dbReference>
<dbReference type="Proteomes" id="UP000036923">
    <property type="component" value="Unassembled WGS sequence"/>
</dbReference>
<feature type="domain" description="Dockerin" evidence="2">
    <location>
        <begin position="2500"/>
        <end position="2569"/>
    </location>
</feature>
<dbReference type="SUPFAM" id="SSF89260">
    <property type="entry name" value="Collagen-binding domain"/>
    <property type="match status" value="1"/>
</dbReference>
<evidence type="ECO:0000256" key="1">
    <source>
        <dbReference type="SAM" id="MobiDB-lite"/>
    </source>
</evidence>
<dbReference type="InterPro" id="IPR036439">
    <property type="entry name" value="Dockerin_dom_sf"/>
</dbReference>
<evidence type="ECO:0000313" key="4">
    <source>
        <dbReference type="Proteomes" id="UP000036923"/>
    </source>
</evidence>
<reference evidence="4" key="1">
    <citation type="submission" date="2015-07" db="EMBL/GenBank/DDBJ databases">
        <title>Near-Complete Genome Sequence of the Cellulolytic Bacterium Bacteroides (Pseudobacteroides) cellulosolvens ATCC 35603.</title>
        <authorList>
            <person name="Dassa B."/>
            <person name="Utturkar S.M."/>
            <person name="Klingeman D.M."/>
            <person name="Hurt R.A."/>
            <person name="Keller M."/>
            <person name="Xu J."/>
            <person name="Reddy Y.H.K."/>
            <person name="Borovok I."/>
            <person name="Grinberg I.R."/>
            <person name="Lamed R."/>
            <person name="Zhivin O."/>
            <person name="Bayer E.A."/>
            <person name="Brown S.D."/>
        </authorList>
    </citation>
    <scope>NUCLEOTIDE SEQUENCE [LARGE SCALE GENOMIC DNA]</scope>
    <source>
        <strain evidence="4">DSM 2933</strain>
    </source>
</reference>
<dbReference type="GO" id="GO:0000272">
    <property type="term" value="P:polysaccharide catabolic process"/>
    <property type="evidence" value="ECO:0007669"/>
    <property type="project" value="InterPro"/>
</dbReference>
<dbReference type="EMBL" id="LGTC01000001">
    <property type="protein sequence ID" value="KNY25311.1"/>
    <property type="molecule type" value="Genomic_DNA"/>
</dbReference>
<name>A0A0L6JHJ4_9FIRM</name>
<evidence type="ECO:0000259" key="2">
    <source>
        <dbReference type="PROSITE" id="PS51766"/>
    </source>
</evidence>
<organism evidence="3 4">
    <name type="scientific">Pseudobacteroides cellulosolvens ATCC 35603 = DSM 2933</name>
    <dbReference type="NCBI Taxonomy" id="398512"/>
    <lineage>
        <taxon>Bacteria</taxon>
        <taxon>Bacillati</taxon>
        <taxon>Bacillota</taxon>
        <taxon>Clostridia</taxon>
        <taxon>Eubacteriales</taxon>
        <taxon>Oscillospiraceae</taxon>
        <taxon>Pseudobacteroides</taxon>
    </lineage>
</organism>
<proteinExistence type="predicted"/>
<dbReference type="eggNOG" id="ENOG5034576">
    <property type="taxonomic scope" value="Bacteria"/>
</dbReference>
<gene>
    <name evidence="3" type="ORF">Bccel_0571</name>
</gene>
<accession>A0A0L6JHJ4</accession>
<dbReference type="Gene3D" id="2.60.40.4130">
    <property type="match status" value="1"/>
</dbReference>
<dbReference type="InterPro" id="IPR016134">
    <property type="entry name" value="Dockerin_dom"/>
</dbReference>
<dbReference type="SUPFAM" id="SSF49464">
    <property type="entry name" value="Carboxypeptidase regulatory domain-like"/>
    <property type="match status" value="1"/>
</dbReference>
<keyword evidence="4" id="KW-1185">Reference proteome</keyword>
<dbReference type="Gene3D" id="2.60.120.380">
    <property type="match status" value="11"/>
</dbReference>
<comment type="caution">
    <text evidence="3">The sequence shown here is derived from an EMBL/GenBank/DDBJ whole genome shotgun (WGS) entry which is preliminary data.</text>
</comment>
<dbReference type="SUPFAM" id="SSF63446">
    <property type="entry name" value="Type I dockerin domain"/>
    <property type="match status" value="1"/>
</dbReference>
<dbReference type="PROSITE" id="PS51766">
    <property type="entry name" value="DOCKERIN"/>
    <property type="match status" value="1"/>
</dbReference>
<evidence type="ECO:0000313" key="3">
    <source>
        <dbReference type="EMBL" id="KNY25311.1"/>
    </source>
</evidence>
<feature type="region of interest" description="Disordered" evidence="1">
    <location>
        <begin position="75"/>
        <end position="110"/>
    </location>
</feature>
<dbReference type="InterPro" id="IPR008969">
    <property type="entry name" value="CarboxyPept-like_regulatory"/>
</dbReference>
<protein>
    <recommendedName>
        <fullName evidence="2">Dockerin domain-containing protein</fullName>
    </recommendedName>
</protein>